<dbReference type="InterPro" id="IPR011991">
    <property type="entry name" value="ArsR-like_HTH"/>
</dbReference>
<reference evidence="3" key="1">
    <citation type="journal article" date="2023" name="Int. J. Syst. Evol. Microbiol.">
        <title>Claveliimonas bilis gen. nov., sp. nov., deoxycholic acid-producing bacteria isolated from human faeces, and reclassification of Sellimonas monacensis Zenner et al. 2021 as Claveliimonas monacensis comb. nov.</title>
        <authorList>
            <person name="Hisatomi A."/>
            <person name="Kastawa N.W.E.P.G."/>
            <person name="Song I."/>
            <person name="Ohkuma M."/>
            <person name="Fukiya S."/>
            <person name="Sakamoto M."/>
        </authorList>
    </citation>
    <scope>NUCLEOTIDE SEQUENCE [LARGE SCALE GENOMIC DNA]</scope>
    <source>
        <strain evidence="3">12BBH14</strain>
    </source>
</reference>
<sequence length="371" mass="41414">MTGERFKTRDFGNVFRLIYSEKQCTRQQISAKLGISLPTVTHNLNLLEESGLIYNAGAQQATGGRKAHMFQCIANARLALGIDITRHHLSLVLINMNLDILCKKRFRCTFEDSHAYFENLRNEIEQLLSESQTDPGKLLGIGISMPVIINRDQKSISYATVINLSGNIYERMASHIPYPFLLFNDANSAGLAESWFSDSSETITYLFLGSSVGGAYMTGRQIQNGANRRAGEFGHMCIVPGGAPCYCGQKGCLDAYCSAKVLSDFTDENLSVFFEELKKGENPGYLKIFNQYMDHLAIAVKNLRMCYDSDIVLGGSVGPYMADYINEFRKKVSSLNPFEQNGDYVRVCHYQTEAAAVGAAIYYINEFIEDL</sequence>
<evidence type="ECO:0000313" key="3">
    <source>
        <dbReference type="Proteomes" id="UP001305815"/>
    </source>
</evidence>
<protein>
    <submittedName>
        <fullName evidence="2">NagC family transcriptional regulator</fullName>
    </submittedName>
</protein>
<dbReference type="PANTHER" id="PTHR18964:SF149">
    <property type="entry name" value="BIFUNCTIONAL UDP-N-ACETYLGLUCOSAMINE 2-EPIMERASE_N-ACETYLMANNOSAMINE KINASE"/>
    <property type="match status" value="1"/>
</dbReference>
<dbReference type="InterPro" id="IPR000600">
    <property type="entry name" value="ROK"/>
</dbReference>
<dbReference type="CDD" id="cd00090">
    <property type="entry name" value="HTH_ARSR"/>
    <property type="match status" value="1"/>
</dbReference>
<evidence type="ECO:0000313" key="2">
    <source>
        <dbReference type="EMBL" id="BDZ78647.1"/>
    </source>
</evidence>
<comment type="similarity">
    <text evidence="1">Belongs to the ROK (NagC/XylR) family.</text>
</comment>
<accession>A0ABN6Z7Q2</accession>
<gene>
    <name evidence="2" type="ORF">Lac1_28300</name>
</gene>
<evidence type="ECO:0000256" key="1">
    <source>
        <dbReference type="ARBA" id="ARBA00006479"/>
    </source>
</evidence>
<dbReference type="Pfam" id="PF00480">
    <property type="entry name" value="ROK"/>
    <property type="match status" value="1"/>
</dbReference>
<dbReference type="EMBL" id="AP027742">
    <property type="protein sequence ID" value="BDZ78647.1"/>
    <property type="molecule type" value="Genomic_DNA"/>
</dbReference>
<dbReference type="Proteomes" id="UP001305815">
    <property type="component" value="Chromosome"/>
</dbReference>
<dbReference type="RefSeq" id="WP_230105065.1">
    <property type="nucleotide sequence ID" value="NZ_AP024845.1"/>
</dbReference>
<name>A0ABN6Z7Q2_9FIRM</name>
<proteinExistence type="inferred from homology"/>
<organism evidence="2 3">
    <name type="scientific">Claveliimonas bilis</name>
    <dbReference type="NCBI Taxonomy" id="3028070"/>
    <lineage>
        <taxon>Bacteria</taxon>
        <taxon>Bacillati</taxon>
        <taxon>Bacillota</taxon>
        <taxon>Clostridia</taxon>
        <taxon>Lachnospirales</taxon>
        <taxon>Lachnospiraceae</taxon>
        <taxon>Claveliimonas</taxon>
    </lineage>
</organism>
<dbReference type="Pfam" id="PF13412">
    <property type="entry name" value="HTH_24"/>
    <property type="match status" value="1"/>
</dbReference>
<keyword evidence="3" id="KW-1185">Reference proteome</keyword>
<dbReference type="PANTHER" id="PTHR18964">
    <property type="entry name" value="ROK (REPRESSOR, ORF, KINASE) FAMILY"/>
    <property type="match status" value="1"/>
</dbReference>